<reference evidence="1 2" key="1">
    <citation type="journal article" date="2019" name="Nat. Med.">
        <title>A library of human gut bacterial isolates paired with longitudinal multiomics data enables mechanistic microbiome research.</title>
        <authorList>
            <person name="Poyet M."/>
            <person name="Groussin M."/>
            <person name="Gibbons S.M."/>
            <person name="Avila-Pacheco J."/>
            <person name="Jiang X."/>
            <person name="Kearney S.M."/>
            <person name="Perrotta A.R."/>
            <person name="Berdy B."/>
            <person name="Zhao S."/>
            <person name="Lieberman T.D."/>
            <person name="Swanson P.K."/>
            <person name="Smith M."/>
            <person name="Roesemann S."/>
            <person name="Alexander J.E."/>
            <person name="Rich S.A."/>
            <person name="Livny J."/>
            <person name="Vlamakis H."/>
            <person name="Clish C."/>
            <person name="Bullock K."/>
            <person name="Deik A."/>
            <person name="Scott J."/>
            <person name="Pierce K.A."/>
            <person name="Xavier R.J."/>
            <person name="Alm E.J."/>
        </authorList>
    </citation>
    <scope>NUCLEOTIDE SEQUENCE [LARGE SCALE GENOMIC DNA]</scope>
    <source>
        <strain evidence="1 2">BIOML-A266</strain>
    </source>
</reference>
<evidence type="ECO:0000313" key="2">
    <source>
        <dbReference type="Proteomes" id="UP000322940"/>
    </source>
</evidence>
<dbReference type="EMBL" id="VVXH01000008">
    <property type="protein sequence ID" value="KAA2378220.1"/>
    <property type="molecule type" value="Genomic_DNA"/>
</dbReference>
<accession>A0A5B3GXJ2</accession>
<comment type="caution">
    <text evidence="1">The sequence shown here is derived from an EMBL/GenBank/DDBJ whole genome shotgun (WGS) entry which is preliminary data.</text>
</comment>
<evidence type="ECO:0000313" key="1">
    <source>
        <dbReference type="EMBL" id="KAA2378220.1"/>
    </source>
</evidence>
<gene>
    <name evidence="1" type="ORF">F2Y10_10085</name>
</gene>
<protein>
    <submittedName>
        <fullName evidence="1">Uncharacterized protein</fullName>
    </submittedName>
</protein>
<dbReference type="Proteomes" id="UP000322940">
    <property type="component" value="Unassembled WGS sequence"/>
</dbReference>
<dbReference type="AlphaFoldDB" id="A0A5B3GXJ2"/>
<organism evidence="1 2">
    <name type="scientific">Alistipes onderdonkii</name>
    <dbReference type="NCBI Taxonomy" id="328813"/>
    <lineage>
        <taxon>Bacteria</taxon>
        <taxon>Pseudomonadati</taxon>
        <taxon>Bacteroidota</taxon>
        <taxon>Bacteroidia</taxon>
        <taxon>Bacteroidales</taxon>
        <taxon>Rikenellaceae</taxon>
        <taxon>Alistipes</taxon>
    </lineage>
</organism>
<proteinExistence type="predicted"/>
<dbReference type="RefSeq" id="WP_130065987.1">
    <property type="nucleotide sequence ID" value="NZ_RCXC01000038.1"/>
</dbReference>
<name>A0A5B3GXJ2_9BACT</name>
<sequence length="144" mass="16090">MTTQHNKSVDAIRAMALQTGACKKINRIQDFPDLIKLMFTPQGIEFCQGHNFPAVEVFRENQSNLQGLEIYVDAGDITLKGKEYVCLVGDTKATIEASRPQFTHTIILMHGARAKINAKDYAVLNIVNISGEYSEECKINCVRL</sequence>